<dbReference type="Proteomes" id="UP001165121">
    <property type="component" value="Unassembled WGS sequence"/>
</dbReference>
<organism evidence="2 3">
    <name type="scientific">Phytophthora fragariaefolia</name>
    <dbReference type="NCBI Taxonomy" id="1490495"/>
    <lineage>
        <taxon>Eukaryota</taxon>
        <taxon>Sar</taxon>
        <taxon>Stramenopiles</taxon>
        <taxon>Oomycota</taxon>
        <taxon>Peronosporomycetes</taxon>
        <taxon>Peronosporales</taxon>
        <taxon>Peronosporaceae</taxon>
        <taxon>Phytophthora</taxon>
    </lineage>
</organism>
<proteinExistence type="predicted"/>
<keyword evidence="3" id="KW-1185">Reference proteome</keyword>
<dbReference type="EMBL" id="BSXT01001884">
    <property type="protein sequence ID" value="GMF45802.1"/>
    <property type="molecule type" value="Genomic_DNA"/>
</dbReference>
<dbReference type="OrthoDB" id="10532750at2759"/>
<protein>
    <submittedName>
        <fullName evidence="2">Unnamed protein product</fullName>
    </submittedName>
</protein>
<evidence type="ECO:0000256" key="1">
    <source>
        <dbReference type="SAM" id="MobiDB-lite"/>
    </source>
</evidence>
<accession>A0A9W6XU73</accession>
<feature type="compositionally biased region" description="Polar residues" evidence="1">
    <location>
        <begin position="134"/>
        <end position="153"/>
    </location>
</feature>
<gene>
    <name evidence="2" type="ORF">Pfra01_001657600</name>
</gene>
<comment type="caution">
    <text evidence="2">The sequence shown here is derived from an EMBL/GenBank/DDBJ whole genome shotgun (WGS) entry which is preliminary data.</text>
</comment>
<feature type="region of interest" description="Disordered" evidence="1">
    <location>
        <begin position="94"/>
        <end position="153"/>
    </location>
</feature>
<dbReference type="AlphaFoldDB" id="A0A9W6XU73"/>
<sequence length="153" mass="17105">MPRWIPGSHLSAREQAEAVLAELQERHVEWEQYTHGATHVTRGNWMFSRVASSQPPGLKIRGFSNGVMDSEWREYGTPERVDWSKIARTDARTTYRLTGTEASHPVGPTTSFTSGTHAKGPNASDRMYPGEQPALTSRAITQVPQDQIIRSDT</sequence>
<evidence type="ECO:0000313" key="3">
    <source>
        <dbReference type="Proteomes" id="UP001165121"/>
    </source>
</evidence>
<name>A0A9W6XU73_9STRA</name>
<reference evidence="2" key="1">
    <citation type="submission" date="2023-04" db="EMBL/GenBank/DDBJ databases">
        <title>Phytophthora fragariaefolia NBRC 109709.</title>
        <authorList>
            <person name="Ichikawa N."/>
            <person name="Sato H."/>
            <person name="Tonouchi N."/>
        </authorList>
    </citation>
    <scope>NUCLEOTIDE SEQUENCE</scope>
    <source>
        <strain evidence="2">NBRC 109709</strain>
    </source>
</reference>
<evidence type="ECO:0000313" key="2">
    <source>
        <dbReference type="EMBL" id="GMF45802.1"/>
    </source>
</evidence>